<evidence type="ECO:0000313" key="1">
    <source>
        <dbReference type="EMBL" id="VVC96221.1"/>
    </source>
</evidence>
<reference evidence="1 2" key="1">
    <citation type="submission" date="2017-07" db="EMBL/GenBank/DDBJ databases">
        <authorList>
            <person name="Talla V."/>
            <person name="Backstrom N."/>
        </authorList>
    </citation>
    <scope>NUCLEOTIDE SEQUENCE [LARGE SCALE GENOMIC DNA]</scope>
</reference>
<dbReference type="EMBL" id="FZQP02002615">
    <property type="protein sequence ID" value="VVC96221.1"/>
    <property type="molecule type" value="Genomic_DNA"/>
</dbReference>
<protein>
    <recommendedName>
        <fullName evidence="3">Bee-milk protein</fullName>
    </recommendedName>
</protein>
<gene>
    <name evidence="1" type="ORF">LSINAPIS_LOCUS7764</name>
</gene>
<dbReference type="AlphaFoldDB" id="A0A5E4QGR8"/>
<keyword evidence="2" id="KW-1185">Reference proteome</keyword>
<sequence length="271" mass="30888">MWPLIFILITSALADNCSHIFNDRNYTKSAILTIKGLPTNLVYNPKSKDLLFTLIDLETLQNQEVQTKMDQYVLRYGEPIKIDNINGQSAAVDVKNNIVYIASDNGLNILNKTDRAIHIGYKDDIVQIFKPQNSDDIYAVLFPDNEVYKLDLINEEKERIENIPCAFIIAVDDNGNIFYECEAKYVKVLLKGFQESIEFVGLPKNSARAVSMDDNNRVILASNDGLYWLKPDNMIPKKLMDLDYVPAGIAFNGDNFYISTTEMIYEYNPCI</sequence>
<dbReference type="Gene3D" id="2.130.10.10">
    <property type="entry name" value="YVTN repeat-like/Quinoprotein amine dehydrogenase"/>
    <property type="match status" value="1"/>
</dbReference>
<evidence type="ECO:0000313" key="2">
    <source>
        <dbReference type="Proteomes" id="UP000324832"/>
    </source>
</evidence>
<dbReference type="SUPFAM" id="SSF63829">
    <property type="entry name" value="Calcium-dependent phosphotriesterase"/>
    <property type="match status" value="1"/>
</dbReference>
<name>A0A5E4QGR8_9NEOP</name>
<evidence type="ECO:0008006" key="3">
    <source>
        <dbReference type="Google" id="ProtNLM"/>
    </source>
</evidence>
<dbReference type="Proteomes" id="UP000324832">
    <property type="component" value="Unassembled WGS sequence"/>
</dbReference>
<proteinExistence type="predicted"/>
<accession>A0A5E4QGR8</accession>
<dbReference type="InterPro" id="IPR015943">
    <property type="entry name" value="WD40/YVTN_repeat-like_dom_sf"/>
</dbReference>
<organism evidence="1 2">
    <name type="scientific">Leptidea sinapis</name>
    <dbReference type="NCBI Taxonomy" id="189913"/>
    <lineage>
        <taxon>Eukaryota</taxon>
        <taxon>Metazoa</taxon>
        <taxon>Ecdysozoa</taxon>
        <taxon>Arthropoda</taxon>
        <taxon>Hexapoda</taxon>
        <taxon>Insecta</taxon>
        <taxon>Pterygota</taxon>
        <taxon>Neoptera</taxon>
        <taxon>Endopterygota</taxon>
        <taxon>Lepidoptera</taxon>
        <taxon>Glossata</taxon>
        <taxon>Ditrysia</taxon>
        <taxon>Papilionoidea</taxon>
        <taxon>Pieridae</taxon>
        <taxon>Dismorphiinae</taxon>
        <taxon>Leptidea</taxon>
    </lineage>
</organism>